<gene>
    <name evidence="2" type="ORF">M436DRAFT_68548</name>
</gene>
<evidence type="ECO:0000313" key="3">
    <source>
        <dbReference type="Proteomes" id="UP000027730"/>
    </source>
</evidence>
<dbReference type="GeneID" id="25414447"/>
<dbReference type="EMBL" id="KL584702">
    <property type="protein sequence ID" value="KEQ77345.1"/>
    <property type="molecule type" value="Genomic_DNA"/>
</dbReference>
<keyword evidence="3" id="KW-1185">Reference proteome</keyword>
<dbReference type="RefSeq" id="XP_013432182.1">
    <property type="nucleotide sequence ID" value="XM_013576728.1"/>
</dbReference>
<dbReference type="STRING" id="1043004.A0A074WVV5"/>
<reference evidence="2 3" key="1">
    <citation type="journal article" date="2014" name="BMC Genomics">
        <title>Genome sequencing of four Aureobasidium pullulans varieties: biotechnological potential, stress tolerance, and description of new species.</title>
        <authorList>
            <person name="Gostin Ar C."/>
            <person name="Ohm R.A."/>
            <person name="Kogej T."/>
            <person name="Sonjak S."/>
            <person name="Turk M."/>
            <person name="Zajc J."/>
            <person name="Zalar P."/>
            <person name="Grube M."/>
            <person name="Sun H."/>
            <person name="Han J."/>
            <person name="Sharma A."/>
            <person name="Chiniquy J."/>
            <person name="Ngan C.Y."/>
            <person name="Lipzen A."/>
            <person name="Barry K."/>
            <person name="Grigoriev I.V."/>
            <person name="Gunde-Cimerman N."/>
        </authorList>
    </citation>
    <scope>NUCLEOTIDE SEQUENCE [LARGE SCALE GENOMIC DNA]</scope>
    <source>
        <strain evidence="2 3">CBS 147.97</strain>
    </source>
</reference>
<evidence type="ECO:0000313" key="2">
    <source>
        <dbReference type="EMBL" id="KEQ77345.1"/>
    </source>
</evidence>
<accession>A0A074WVV5</accession>
<feature type="region of interest" description="Disordered" evidence="1">
    <location>
        <begin position="92"/>
        <end position="132"/>
    </location>
</feature>
<dbReference type="Proteomes" id="UP000027730">
    <property type="component" value="Unassembled WGS sequence"/>
</dbReference>
<dbReference type="AlphaFoldDB" id="A0A074WVV5"/>
<evidence type="ECO:0000256" key="1">
    <source>
        <dbReference type="SAM" id="MobiDB-lite"/>
    </source>
</evidence>
<sequence>MPCRLQPQHIWISDDTLAAAYRRFANTYLVNHNHTNTRRHGSNVPGPLEARRRLARRRMAGLSMPTPSAGLIPDFGALFGSGGVDMTSLWAPPSTVQSRAPSPPHHAPPAPPIPRTLPTLTGTHSVPSPPKPLQDQELSFDEYTFLLASCRTLDSLARAHAAIHNDSSVSSNFSKAACRSLMIRSTHDQILAFLQSDLNHEVAHNSRAYLNHLFSTNACPAHIRDCFCLVCDKIALSTMPIEELSGMLSDMAKEAAGIDPQLLFEVLSMLHQSLVHAHAPNPPAHRLGAKLLLNMLSLPPSPDVLKLMAALVSFSGQSGSKIMIRYLRQSILSRTGQLGPSDQLMPILSIIPDEFFEQMVWEATRQFVSSLCDLKLTHVDHAERLVCWLDDLRLFRPSILRPDSLFATRLYSFLASKFTITELGAHLRNLHPADAAIIVLHSWIKPTVLEVPEIPDIPDFDILDVTSNTTSATVHHLPLQRPPKVHSRQGFRDKAPFQTYGVKYTMSRTPDQPRTYKENSSTRQFVFDTVASTLRERCKPNQKGVYPARGGAWVHLFKLLRENKIDYTPWLCDLFQVLKHHKSPVWSYHFFLKLVRNDVKIPYSVAVDIMRHFIGIEKTQWALDVFNRSESTQWLSEIPELLFALVESRAAWSTEAIFDLLNRPDYAGSLPVNMRSGPTNSLSKERIELVHHVAYAIAKSPLLTSRMAFRRVCDCLNFLRDRGAPLSSLMSRALVHAGVTRPLRDGAWLSTQKFQWILPFVRRLEGDGVADCLDEAAFTLRSENFELARAQMQPLDNMEQEADHMAWEYRKQIGRVPHRRRWVASPFNHAYGDASDGDVHGLSKSTALMREDLEYTTSTTERSLLTMADKQK</sequence>
<dbReference type="OrthoDB" id="5428038at2759"/>
<proteinExistence type="predicted"/>
<protein>
    <submittedName>
        <fullName evidence="2">Uncharacterized protein</fullName>
    </submittedName>
</protein>
<organism evidence="2 3">
    <name type="scientific">Aureobasidium namibiae CBS 147.97</name>
    <dbReference type="NCBI Taxonomy" id="1043004"/>
    <lineage>
        <taxon>Eukaryota</taxon>
        <taxon>Fungi</taxon>
        <taxon>Dikarya</taxon>
        <taxon>Ascomycota</taxon>
        <taxon>Pezizomycotina</taxon>
        <taxon>Dothideomycetes</taxon>
        <taxon>Dothideomycetidae</taxon>
        <taxon>Dothideales</taxon>
        <taxon>Saccotheciaceae</taxon>
        <taxon>Aureobasidium</taxon>
    </lineage>
</organism>
<dbReference type="HOGENOM" id="CLU_355674_0_0_1"/>
<name>A0A074WVV5_9PEZI</name>
<feature type="compositionally biased region" description="Pro residues" evidence="1">
    <location>
        <begin position="101"/>
        <end position="115"/>
    </location>
</feature>